<protein>
    <submittedName>
        <fullName evidence="1">9464_t:CDS:1</fullName>
    </submittedName>
</protein>
<dbReference type="OrthoDB" id="10558114at2759"/>
<reference evidence="1" key="1">
    <citation type="submission" date="2021-06" db="EMBL/GenBank/DDBJ databases">
        <authorList>
            <person name="Kallberg Y."/>
            <person name="Tangrot J."/>
            <person name="Rosling A."/>
        </authorList>
    </citation>
    <scope>NUCLEOTIDE SEQUENCE</scope>
    <source>
        <strain evidence="1">FL130A</strain>
    </source>
</reference>
<dbReference type="AlphaFoldDB" id="A0A9N9E3R4"/>
<comment type="caution">
    <text evidence="1">The sequence shown here is derived from an EMBL/GenBank/DDBJ whole genome shotgun (WGS) entry which is preliminary data.</text>
</comment>
<accession>A0A9N9E3R4</accession>
<organism evidence="1 2">
    <name type="scientific">Ambispora leptoticha</name>
    <dbReference type="NCBI Taxonomy" id="144679"/>
    <lineage>
        <taxon>Eukaryota</taxon>
        <taxon>Fungi</taxon>
        <taxon>Fungi incertae sedis</taxon>
        <taxon>Mucoromycota</taxon>
        <taxon>Glomeromycotina</taxon>
        <taxon>Glomeromycetes</taxon>
        <taxon>Archaeosporales</taxon>
        <taxon>Ambisporaceae</taxon>
        <taxon>Ambispora</taxon>
    </lineage>
</organism>
<name>A0A9N9E3R4_9GLOM</name>
<sequence length="139" mass="16760">REFNHKFWQAAIKFRRNRALRPILINGSPRDQLSRLVAMLEESAPRRNQSHTRLYLLAKMGELIAQQPELEEHANYLVQDPERKKTKQNRLRVAKLLFELFPTQYELLRHTEQISYSRLQELNNVEIIQLRQMVAVWLW</sequence>
<keyword evidence="2" id="KW-1185">Reference proteome</keyword>
<dbReference type="Proteomes" id="UP000789508">
    <property type="component" value="Unassembled WGS sequence"/>
</dbReference>
<gene>
    <name evidence="1" type="ORF">ALEPTO_LOCUS10375</name>
</gene>
<dbReference type="EMBL" id="CAJVPS010011090">
    <property type="protein sequence ID" value="CAG8662786.1"/>
    <property type="molecule type" value="Genomic_DNA"/>
</dbReference>
<feature type="non-terminal residue" evidence="1">
    <location>
        <position position="1"/>
    </location>
</feature>
<evidence type="ECO:0000313" key="1">
    <source>
        <dbReference type="EMBL" id="CAG8662786.1"/>
    </source>
</evidence>
<proteinExistence type="predicted"/>
<evidence type="ECO:0000313" key="2">
    <source>
        <dbReference type="Proteomes" id="UP000789508"/>
    </source>
</evidence>